<evidence type="ECO:0000313" key="2">
    <source>
        <dbReference type="Proteomes" id="UP000178912"/>
    </source>
</evidence>
<name>A0A1E1L6Q7_9HELO</name>
<accession>A0A1E1L6Q7</accession>
<protein>
    <submittedName>
        <fullName evidence="1">Uncharacterized protein</fullName>
    </submittedName>
</protein>
<dbReference type="EMBL" id="FJUX01000075">
    <property type="protein sequence ID" value="CZT05288.1"/>
    <property type="molecule type" value="Genomic_DNA"/>
</dbReference>
<reference evidence="2" key="1">
    <citation type="submission" date="2016-03" db="EMBL/GenBank/DDBJ databases">
        <authorList>
            <person name="Guldener U."/>
        </authorList>
    </citation>
    <scope>NUCLEOTIDE SEQUENCE [LARGE SCALE GENOMIC DNA]</scope>
    <source>
        <strain evidence="2">04CH-RAC-A.6.1</strain>
    </source>
</reference>
<organism evidence="1 2">
    <name type="scientific">Rhynchosporium agropyri</name>
    <dbReference type="NCBI Taxonomy" id="914238"/>
    <lineage>
        <taxon>Eukaryota</taxon>
        <taxon>Fungi</taxon>
        <taxon>Dikarya</taxon>
        <taxon>Ascomycota</taxon>
        <taxon>Pezizomycotina</taxon>
        <taxon>Leotiomycetes</taxon>
        <taxon>Helotiales</taxon>
        <taxon>Ploettnerulaceae</taxon>
        <taxon>Rhynchosporium</taxon>
    </lineage>
</organism>
<dbReference type="AlphaFoldDB" id="A0A1E1L6Q7"/>
<dbReference type="Proteomes" id="UP000178912">
    <property type="component" value="Unassembled WGS sequence"/>
</dbReference>
<sequence>MFGDYLLEKLSLARPLDLTFIQGRKGKDDARVLTALILPVVIDLLKEHGWEVPLTVKREFTREF</sequence>
<keyword evidence="2" id="KW-1185">Reference proteome</keyword>
<gene>
    <name evidence="1" type="ORF">RAG0_11456</name>
</gene>
<proteinExistence type="predicted"/>
<evidence type="ECO:0000313" key="1">
    <source>
        <dbReference type="EMBL" id="CZT05288.1"/>
    </source>
</evidence>